<dbReference type="PATRIC" id="fig|294.194.peg.1403"/>
<organism evidence="1 2">
    <name type="scientific">Pseudomonas fluorescens</name>
    <dbReference type="NCBI Taxonomy" id="294"/>
    <lineage>
        <taxon>Bacteria</taxon>
        <taxon>Pseudomonadati</taxon>
        <taxon>Pseudomonadota</taxon>
        <taxon>Gammaproteobacteria</taxon>
        <taxon>Pseudomonadales</taxon>
        <taxon>Pseudomonadaceae</taxon>
        <taxon>Pseudomonas</taxon>
    </lineage>
</organism>
<proteinExistence type="predicted"/>
<comment type="caution">
    <text evidence="1">The sequence shown here is derived from an EMBL/GenBank/DDBJ whole genome shotgun (WGS) entry which is preliminary data.</text>
</comment>
<evidence type="ECO:0000313" key="1">
    <source>
        <dbReference type="EMBL" id="KWV88337.1"/>
    </source>
</evidence>
<sequence>MLYLRSPLTLPELSIPRPPLETSLPALVTTTPAPRVPSLSVTATPEVVMLPGADVVNVSLSPKVCPWVVGVSSCRVLAAAASMKPPLANRVMASARR</sequence>
<reference evidence="1 2" key="1">
    <citation type="submission" date="2015-05" db="EMBL/GenBank/DDBJ databases">
        <title>A genomic and transcriptomic approach to investigate the blue pigment phenotype in Pseudomonas fluorescens.</title>
        <authorList>
            <person name="Andreani N.A."/>
            <person name="Cardazzo B."/>
        </authorList>
    </citation>
    <scope>NUCLEOTIDE SEQUENCE [LARGE SCALE GENOMIC DNA]</scope>
    <source>
        <strain evidence="1 2">Ps_22</strain>
    </source>
</reference>
<dbReference type="AlphaFoldDB" id="A0A109LI72"/>
<dbReference type="EMBL" id="LCYA01000052">
    <property type="protein sequence ID" value="KWV88337.1"/>
    <property type="molecule type" value="Genomic_DNA"/>
</dbReference>
<evidence type="ECO:0000313" key="2">
    <source>
        <dbReference type="Proteomes" id="UP000061348"/>
    </source>
</evidence>
<dbReference type="Proteomes" id="UP000061348">
    <property type="component" value="Unassembled WGS sequence"/>
</dbReference>
<protein>
    <submittedName>
        <fullName evidence="1">Uncharacterized protein</fullName>
    </submittedName>
</protein>
<name>A0A109LI72_PSEFL</name>
<accession>A0A109LI72</accession>
<gene>
    <name evidence="1" type="ORF">PFLmoz3_01232</name>
</gene>